<dbReference type="EC" id="3.6.1.27" evidence="3"/>
<feature type="transmembrane region" description="Helical" evidence="1">
    <location>
        <begin position="93"/>
        <end position="114"/>
    </location>
</feature>
<protein>
    <submittedName>
        <fullName evidence="3">Undecaprenyl-diphosphatase</fullName>
        <ecNumber evidence="3">3.6.1.27</ecNumber>
    </submittedName>
</protein>
<dbReference type="SUPFAM" id="SSF48317">
    <property type="entry name" value="Acid phosphatase/Vanadium-dependent haloperoxidase"/>
    <property type="match status" value="1"/>
</dbReference>
<dbReference type="GO" id="GO:0050380">
    <property type="term" value="F:undecaprenyl-diphosphatase activity"/>
    <property type="evidence" value="ECO:0007669"/>
    <property type="project" value="UniProtKB-EC"/>
</dbReference>
<dbReference type="EMBL" id="JAFBDZ010000001">
    <property type="protein sequence ID" value="MBM7584180.1"/>
    <property type="molecule type" value="Genomic_DNA"/>
</dbReference>
<proteinExistence type="predicted"/>
<dbReference type="InterPro" id="IPR000326">
    <property type="entry name" value="PAP2/HPO"/>
</dbReference>
<accession>A0ABS2N8I7</accession>
<sequence length="221" mass="25297">MEKGTKKKSIIIVICLALLLVFSWGFVEIVDELQENEIELFDNKIINVIQQNISPQLTLWMSRITFLGGVKWLTILTVLVAIVLFIMKKSPLAFYMILTVSFGGAFNWFLKWIFKRQRPDIQPLIEQSGYSFPSGHSMGSFIFYGALAFVLFRLFDYLWLKIVTSALSLLLVCFIGISRIYLGVHYPSDIIAGFTAGGAWLVLSIFIYHLIRTRVPKMLEI</sequence>
<keyword evidence="1" id="KW-1133">Transmembrane helix</keyword>
<dbReference type="Pfam" id="PF01569">
    <property type="entry name" value="PAP2"/>
    <property type="match status" value="1"/>
</dbReference>
<feature type="transmembrane region" description="Helical" evidence="1">
    <location>
        <begin position="9"/>
        <end position="27"/>
    </location>
</feature>
<dbReference type="PANTHER" id="PTHR14969">
    <property type="entry name" value="SPHINGOSINE-1-PHOSPHATE PHOSPHOHYDROLASE"/>
    <property type="match status" value="1"/>
</dbReference>
<dbReference type="SMART" id="SM00014">
    <property type="entry name" value="acidPPc"/>
    <property type="match status" value="1"/>
</dbReference>
<reference evidence="3 4" key="1">
    <citation type="submission" date="2021-01" db="EMBL/GenBank/DDBJ databases">
        <title>Genomic Encyclopedia of Type Strains, Phase IV (KMG-IV): sequencing the most valuable type-strain genomes for metagenomic binning, comparative biology and taxonomic classification.</title>
        <authorList>
            <person name="Goeker M."/>
        </authorList>
    </citation>
    <scope>NUCLEOTIDE SEQUENCE [LARGE SCALE GENOMIC DNA]</scope>
    <source>
        <strain evidence="3 4">DSM 24834</strain>
    </source>
</reference>
<feature type="transmembrane region" description="Helical" evidence="1">
    <location>
        <begin position="64"/>
        <end position="86"/>
    </location>
</feature>
<keyword evidence="1" id="KW-0812">Transmembrane</keyword>
<dbReference type="Proteomes" id="UP001646157">
    <property type="component" value="Unassembled WGS sequence"/>
</dbReference>
<feature type="transmembrane region" description="Helical" evidence="1">
    <location>
        <begin position="190"/>
        <end position="211"/>
    </location>
</feature>
<dbReference type="InterPro" id="IPR036938">
    <property type="entry name" value="PAP2/HPO_sf"/>
</dbReference>
<dbReference type="PANTHER" id="PTHR14969:SF13">
    <property type="entry name" value="AT30094P"/>
    <property type="match status" value="1"/>
</dbReference>
<evidence type="ECO:0000313" key="4">
    <source>
        <dbReference type="Proteomes" id="UP001646157"/>
    </source>
</evidence>
<keyword evidence="1" id="KW-0472">Membrane</keyword>
<gene>
    <name evidence="3" type="ORF">JOC86_000717</name>
</gene>
<dbReference type="CDD" id="cd03392">
    <property type="entry name" value="PAP2_like_2"/>
    <property type="match status" value="1"/>
</dbReference>
<feature type="transmembrane region" description="Helical" evidence="1">
    <location>
        <begin position="134"/>
        <end position="155"/>
    </location>
</feature>
<evidence type="ECO:0000259" key="2">
    <source>
        <dbReference type="SMART" id="SM00014"/>
    </source>
</evidence>
<evidence type="ECO:0000313" key="3">
    <source>
        <dbReference type="EMBL" id="MBM7584180.1"/>
    </source>
</evidence>
<organism evidence="3 4">
    <name type="scientific">Rossellomorea pakistanensis</name>
    <dbReference type="NCBI Taxonomy" id="992288"/>
    <lineage>
        <taxon>Bacteria</taxon>
        <taxon>Bacillati</taxon>
        <taxon>Bacillota</taxon>
        <taxon>Bacilli</taxon>
        <taxon>Bacillales</taxon>
        <taxon>Bacillaceae</taxon>
        <taxon>Rossellomorea</taxon>
    </lineage>
</organism>
<comment type="caution">
    <text evidence="3">The sequence shown here is derived from an EMBL/GenBank/DDBJ whole genome shotgun (WGS) entry which is preliminary data.</text>
</comment>
<feature type="transmembrane region" description="Helical" evidence="1">
    <location>
        <begin position="162"/>
        <end position="184"/>
    </location>
</feature>
<dbReference type="Gene3D" id="1.20.144.10">
    <property type="entry name" value="Phosphatidic acid phosphatase type 2/haloperoxidase"/>
    <property type="match status" value="2"/>
</dbReference>
<name>A0ABS2N8I7_9BACI</name>
<keyword evidence="4" id="KW-1185">Reference proteome</keyword>
<keyword evidence="3" id="KW-0378">Hydrolase</keyword>
<feature type="domain" description="Phosphatidic acid phosphatase type 2/haloperoxidase" evidence="2">
    <location>
        <begin position="93"/>
        <end position="205"/>
    </location>
</feature>
<dbReference type="RefSeq" id="WP_205168364.1">
    <property type="nucleotide sequence ID" value="NZ_JAFBDZ010000001.1"/>
</dbReference>
<evidence type="ECO:0000256" key="1">
    <source>
        <dbReference type="SAM" id="Phobius"/>
    </source>
</evidence>